<protein>
    <recommendedName>
        <fullName evidence="3">Lipoprotein</fullName>
    </recommendedName>
</protein>
<dbReference type="Proteomes" id="UP000195667">
    <property type="component" value="Unassembled WGS sequence"/>
</dbReference>
<sequence length="255" mass="28389">MLFSRTTRYLIVIAVYGLLACAPATVKKQQAFDFSKAGRIELQITAADRSVLPENLMRQVSQNLLGWHYPIGMQENTVFSHTLIATVKPVEHGSTPTGFSFSSGNSDPRALDFQKTDVLPIDCRLTTIDHPEQSAELKMGFSADQTSKLFLSTDKLADHISTVCFNLLNQLKWPLPMSKNTAEKTVISPSWMPEIRIESKDQSSVPIDKTAPVKKVDDKGLEVQTSSPNENEHGKQIIIYNQGSPVTLELGHHRR</sequence>
<accession>A0A1R4HJV7</accession>
<dbReference type="PROSITE" id="PS51257">
    <property type="entry name" value="PROKAR_LIPOPROTEIN"/>
    <property type="match status" value="1"/>
</dbReference>
<reference evidence="2" key="1">
    <citation type="submission" date="2017-02" db="EMBL/GenBank/DDBJ databases">
        <authorList>
            <person name="Daims H."/>
        </authorList>
    </citation>
    <scope>NUCLEOTIDE SEQUENCE [LARGE SCALE GENOMIC DNA]</scope>
</reference>
<dbReference type="AlphaFoldDB" id="A0A1R4HJV7"/>
<organism evidence="1 2">
    <name type="scientific">Crenothrix polyspora</name>
    <dbReference type="NCBI Taxonomy" id="360316"/>
    <lineage>
        <taxon>Bacteria</taxon>
        <taxon>Pseudomonadati</taxon>
        <taxon>Pseudomonadota</taxon>
        <taxon>Gammaproteobacteria</taxon>
        <taxon>Methylococcales</taxon>
        <taxon>Crenotrichaceae</taxon>
        <taxon>Crenothrix</taxon>
    </lineage>
</organism>
<dbReference type="RefSeq" id="WP_140396898.1">
    <property type="nucleotide sequence ID" value="NZ_FUKI01000171.1"/>
</dbReference>
<gene>
    <name evidence="1" type="ORF">CRENPOLYSF1_900019</name>
</gene>
<name>A0A1R4HJV7_9GAMM</name>
<keyword evidence="2" id="KW-1185">Reference proteome</keyword>
<dbReference type="OrthoDB" id="5566953at2"/>
<dbReference type="EMBL" id="FUKI01000171">
    <property type="protein sequence ID" value="SJM96512.1"/>
    <property type="molecule type" value="Genomic_DNA"/>
</dbReference>
<evidence type="ECO:0008006" key="3">
    <source>
        <dbReference type="Google" id="ProtNLM"/>
    </source>
</evidence>
<evidence type="ECO:0000313" key="2">
    <source>
        <dbReference type="Proteomes" id="UP000195667"/>
    </source>
</evidence>
<evidence type="ECO:0000313" key="1">
    <source>
        <dbReference type="EMBL" id="SJM96512.1"/>
    </source>
</evidence>
<proteinExistence type="predicted"/>